<dbReference type="PROSITE" id="PS50253">
    <property type="entry name" value="COX3"/>
    <property type="match status" value="1"/>
</dbReference>
<evidence type="ECO:0000256" key="1">
    <source>
        <dbReference type="ARBA" id="ARBA00004141"/>
    </source>
</evidence>
<dbReference type="GO" id="GO:0016020">
    <property type="term" value="C:membrane"/>
    <property type="evidence" value="ECO:0007669"/>
    <property type="project" value="UniProtKB-SubCell"/>
</dbReference>
<name>B2BRP4_APHVA</name>
<comment type="function">
    <text evidence="8">Component of the cytochrome c oxidase, the last enzyme in the mitochondrial electron transport chain which drives oxidative phosphorylation. The respiratory chain contains 3 multisubunit complexes succinate dehydrogenase (complex II, CII), ubiquinol-cytochrome c oxidoreductase (cytochrome b-c1 complex, complex III, CIII) and cytochrome c oxidase (complex IV, CIV), that cooperate to transfer electrons derived from NADH and succinate to molecular oxygen, creating an electrochemical gradient over the inner membrane that drives transmembrane transport and the ATP synthase. Cytochrome c oxidase is the component of the respiratory chain that catalyzes the reduction of oxygen to water. Electrons originating from reduced cytochrome c in the intermembrane space (IMS) are transferred via the dinuclear copper A center (CU(A)) of subunit 2 and heme A of subunit 1 to the active site in subunit 1, a binuclear center (BNC) formed by heme A3 and copper B (CU(B)). The BNC reduces molecular oxygen to 2 water molecules using 4 electrons from cytochrome c in the IMS and 4 protons from the mitochondrial matrix.</text>
</comment>
<dbReference type="Pfam" id="PF00510">
    <property type="entry name" value="COX3"/>
    <property type="match status" value="1"/>
</dbReference>
<evidence type="ECO:0000259" key="10">
    <source>
        <dbReference type="PROSITE" id="PS50253"/>
    </source>
</evidence>
<feature type="transmembrane region" description="Helical" evidence="9">
    <location>
        <begin position="239"/>
        <end position="259"/>
    </location>
</feature>
<dbReference type="Gene3D" id="1.10.287.70">
    <property type="match status" value="1"/>
</dbReference>
<gene>
    <name evidence="11" type="primary">cox3</name>
</gene>
<evidence type="ECO:0000256" key="7">
    <source>
        <dbReference type="ARBA" id="ARBA00023136"/>
    </source>
</evidence>
<feature type="domain" description="Heme-copper oxidase subunit III family profile" evidence="10">
    <location>
        <begin position="3"/>
        <end position="260"/>
    </location>
</feature>
<evidence type="ECO:0000256" key="8">
    <source>
        <dbReference type="RuleBase" id="RU003375"/>
    </source>
</evidence>
<dbReference type="GeneID" id="6335882"/>
<keyword evidence="8 11" id="KW-0496">Mitochondrion</keyword>
<evidence type="ECO:0000256" key="9">
    <source>
        <dbReference type="SAM" id="Phobius"/>
    </source>
</evidence>
<evidence type="ECO:0000256" key="4">
    <source>
        <dbReference type="ARBA" id="ARBA00022692"/>
    </source>
</evidence>
<feature type="transmembrane region" description="Helical" evidence="9">
    <location>
        <begin position="78"/>
        <end position="101"/>
    </location>
</feature>
<keyword evidence="7 9" id="KW-0472">Membrane</keyword>
<dbReference type="GO" id="GO:0004129">
    <property type="term" value="F:cytochrome-c oxidase activity"/>
    <property type="evidence" value="ECO:0007669"/>
    <property type="project" value="InterPro"/>
</dbReference>
<accession>B2BRP4</accession>
<dbReference type="PANTHER" id="PTHR11403:SF7">
    <property type="entry name" value="CYTOCHROME C OXIDASE SUBUNIT 3"/>
    <property type="match status" value="1"/>
</dbReference>
<dbReference type="GO" id="GO:0005739">
    <property type="term" value="C:mitochondrion"/>
    <property type="evidence" value="ECO:0007669"/>
    <property type="project" value="TreeGrafter"/>
</dbReference>
<dbReference type="FunFam" id="1.20.120.80:FF:000002">
    <property type="entry name" value="Cytochrome c oxidase subunit 3"/>
    <property type="match status" value="1"/>
</dbReference>
<dbReference type="GO" id="GO:0006123">
    <property type="term" value="P:mitochondrial electron transport, cytochrome c to oxygen"/>
    <property type="evidence" value="ECO:0007669"/>
    <property type="project" value="TreeGrafter"/>
</dbReference>
<comment type="subcellular location">
    <subcellularLocation>
        <location evidence="1">Membrane</location>
        <topology evidence="1">Multi-pass membrane protein</topology>
    </subcellularLocation>
</comment>
<geneLocation type="mitochondrion" evidence="11"/>
<dbReference type="Gene3D" id="1.20.120.80">
    <property type="entry name" value="Cytochrome c oxidase, subunit III, four-helix bundle"/>
    <property type="match status" value="1"/>
</dbReference>
<dbReference type="InterPro" id="IPR024791">
    <property type="entry name" value="Cyt_c/ubiquinol_Oxase_su3"/>
</dbReference>
<evidence type="ECO:0000256" key="2">
    <source>
        <dbReference type="ARBA" id="ARBA00010581"/>
    </source>
</evidence>
<feature type="transmembrane region" description="Helical" evidence="9">
    <location>
        <begin position="190"/>
        <end position="218"/>
    </location>
</feature>
<dbReference type="InterPro" id="IPR035973">
    <property type="entry name" value="Cyt_c_oxidase_su3-like_sf"/>
</dbReference>
<dbReference type="InterPro" id="IPR033945">
    <property type="entry name" value="Cyt_c_oxase_su3_dom"/>
</dbReference>
<comment type="similarity">
    <text evidence="2 8">Belongs to the cytochrome c oxidase subunit 3 family.</text>
</comment>
<dbReference type="SUPFAM" id="SSF81452">
    <property type="entry name" value="Cytochrome c oxidase subunit III-like"/>
    <property type="match status" value="1"/>
</dbReference>
<dbReference type="AlphaFoldDB" id="B2BRP4"/>
<dbReference type="PANTHER" id="PTHR11403">
    <property type="entry name" value="CYTOCHROME C OXIDASE SUBUNIT III"/>
    <property type="match status" value="1"/>
</dbReference>
<dbReference type="InterPro" id="IPR000298">
    <property type="entry name" value="Cyt_c_oxidase-like_su3"/>
</dbReference>
<dbReference type="CDD" id="cd01665">
    <property type="entry name" value="Cyt_c_Oxidase_III"/>
    <property type="match status" value="1"/>
</dbReference>
<protein>
    <recommendedName>
        <fullName evidence="3 8">Cytochrome c oxidase subunit 3</fullName>
    </recommendedName>
</protein>
<evidence type="ECO:0000313" key="11">
    <source>
        <dbReference type="EMBL" id="ABR58838.1"/>
    </source>
</evidence>
<evidence type="ECO:0000256" key="6">
    <source>
        <dbReference type="ARBA" id="ARBA00022989"/>
    </source>
</evidence>
<dbReference type="InterPro" id="IPR013833">
    <property type="entry name" value="Cyt_c_oxidase_su3_a-hlx"/>
</dbReference>
<dbReference type="RefSeq" id="YP_001936265.1">
    <property type="nucleotide sequence ID" value="NC_010769.1"/>
</dbReference>
<feature type="transmembrane region" description="Helical" evidence="9">
    <location>
        <begin position="159"/>
        <end position="178"/>
    </location>
</feature>
<keyword evidence="5" id="KW-1278">Translocase</keyword>
<evidence type="ECO:0000256" key="3">
    <source>
        <dbReference type="ARBA" id="ARBA00015944"/>
    </source>
</evidence>
<reference evidence="11" key="1">
    <citation type="journal article" date="2008" name="BMC Genomics">
        <title>The mitochondrial genome of the hexactinellid sponge Aphrocallistes vastus: evidence for programmed translational frameshifting.</title>
        <authorList>
            <person name="Rosengarten R.D."/>
            <person name="Sperling E.A."/>
            <person name="Moreno M.A."/>
            <person name="Leys S.P."/>
            <person name="Dellaporta S.L."/>
        </authorList>
    </citation>
    <scope>NUCLEOTIDE SEQUENCE</scope>
</reference>
<keyword evidence="6 9" id="KW-1133">Transmembrane helix</keyword>
<sequence>MNKYHPYHLAEQRPWPIIGRVSAFSITTGRVLYFHFSYKPLLIIGFIIMIVIMITWWRDITRESSFQGHHTVLVQTGLKYGMILFISSEILFFFSFFWAFFHSRLVPVIEIGAIWPPEGINPLNPIAIPLLNTLVLLRSGITITWSHHSIISGNKNERIIRLGLTILLGIFFTFLQAFEYIESPFTIADSIYGSTFFVATGFHGLHVLIGTVFLLVCFIRLNLNHFTTKHHIGFETRSWYWHFVDVVWLFLYICIYWWGC</sequence>
<dbReference type="EMBL" id="EU000309">
    <property type="protein sequence ID" value="ABR58838.1"/>
    <property type="molecule type" value="Genomic_DNA"/>
</dbReference>
<evidence type="ECO:0000256" key="5">
    <source>
        <dbReference type="ARBA" id="ARBA00022967"/>
    </source>
</evidence>
<organism evidence="11">
    <name type="scientific">Aphrocallistes vastus</name>
    <name type="common">Cloud glass sponge</name>
    <name type="synonym">Aphrocallistes whiteavesianus</name>
    <dbReference type="NCBI Taxonomy" id="83887"/>
    <lineage>
        <taxon>Eukaryota</taxon>
        <taxon>Metazoa</taxon>
        <taxon>Porifera</taxon>
        <taxon>Hexactinellida</taxon>
        <taxon>Hexasterophora</taxon>
        <taxon>Sceptrulophora</taxon>
        <taxon>Aphrocallistidae</taxon>
        <taxon>Aphrocallistes</taxon>
    </lineage>
</organism>
<feature type="transmembrane region" description="Helical" evidence="9">
    <location>
        <begin position="38"/>
        <end position="57"/>
    </location>
</feature>
<proteinExistence type="inferred from homology"/>
<keyword evidence="4 8" id="KW-0812">Transmembrane</keyword>